<evidence type="ECO:0000256" key="4">
    <source>
        <dbReference type="ARBA" id="ARBA00022490"/>
    </source>
</evidence>
<dbReference type="PANTHER" id="PTHR21139:SF42">
    <property type="entry name" value="TRIOSEPHOSPHATE ISOMERASE"/>
    <property type="match status" value="1"/>
</dbReference>
<keyword evidence="10" id="KW-1185">Reference proteome</keyword>
<accession>A0A512AUB0</accession>
<keyword evidence="5 7" id="KW-0324">Glycolysis</keyword>
<dbReference type="PANTHER" id="PTHR21139">
    <property type="entry name" value="TRIOSEPHOSPHATE ISOMERASE"/>
    <property type="match status" value="1"/>
</dbReference>
<organism evidence="9 10">
    <name type="scientific">Adhaeribacter aerolatus</name>
    <dbReference type="NCBI Taxonomy" id="670289"/>
    <lineage>
        <taxon>Bacteria</taxon>
        <taxon>Pseudomonadati</taxon>
        <taxon>Bacteroidota</taxon>
        <taxon>Cytophagia</taxon>
        <taxon>Cytophagales</taxon>
        <taxon>Hymenobacteraceae</taxon>
        <taxon>Adhaeribacter</taxon>
    </lineage>
</organism>
<keyword evidence="4 7" id="KW-0963">Cytoplasm</keyword>
<dbReference type="NCBIfam" id="TIGR00419">
    <property type="entry name" value="tim"/>
    <property type="match status" value="1"/>
</dbReference>
<comment type="catalytic activity">
    <reaction evidence="7 8">
        <text>D-glyceraldehyde 3-phosphate = dihydroxyacetone phosphate</text>
        <dbReference type="Rhea" id="RHEA:18585"/>
        <dbReference type="ChEBI" id="CHEBI:57642"/>
        <dbReference type="ChEBI" id="CHEBI:59776"/>
        <dbReference type="EC" id="5.3.1.1"/>
    </reaction>
</comment>
<comment type="similarity">
    <text evidence="2 7 8">Belongs to the triosephosphate isomerase family.</text>
</comment>
<evidence type="ECO:0000256" key="6">
    <source>
        <dbReference type="ARBA" id="ARBA00023235"/>
    </source>
</evidence>
<evidence type="ECO:0000256" key="1">
    <source>
        <dbReference type="ARBA" id="ARBA00004680"/>
    </source>
</evidence>
<dbReference type="UniPathway" id="UPA00138"/>
<evidence type="ECO:0000256" key="2">
    <source>
        <dbReference type="ARBA" id="ARBA00007422"/>
    </source>
</evidence>
<dbReference type="HAMAP" id="MF_00147_B">
    <property type="entry name" value="TIM_B"/>
    <property type="match status" value="1"/>
</dbReference>
<dbReference type="GO" id="GO:0006094">
    <property type="term" value="P:gluconeogenesis"/>
    <property type="evidence" value="ECO:0007669"/>
    <property type="project" value="UniProtKB-UniRule"/>
</dbReference>
<dbReference type="OrthoDB" id="9809429at2"/>
<dbReference type="GO" id="GO:0004807">
    <property type="term" value="F:triose-phosphate isomerase activity"/>
    <property type="evidence" value="ECO:0007669"/>
    <property type="project" value="UniProtKB-UniRule"/>
</dbReference>
<evidence type="ECO:0000313" key="10">
    <source>
        <dbReference type="Proteomes" id="UP000321532"/>
    </source>
</evidence>
<dbReference type="PROSITE" id="PS00171">
    <property type="entry name" value="TIM_1"/>
    <property type="match status" value="1"/>
</dbReference>
<dbReference type="InterPro" id="IPR035990">
    <property type="entry name" value="TIM_sf"/>
</dbReference>
<sequence>MRKKIVAGNWKMNKTFDEAQALVSEVVNMVQDEVNNQAEVVLCPPFPFLSSVGKALGGNSKIHLGAQNCHQKESGAYTGEVSAAMLKSVGVEYVILGHSERRQYFNEDNQLLEAKVKAALQAGLIPIFCIGESLEQREQDLTFEVIETQLKEGLFHVTNEEFARVVIAYEPIWAIGTGKTATSQQAQEVHAFIREQIARHYDAAAAANTTILYGGSANPGNARELFSQPDIDGGLIGGASLKSRDFTDIVKSF</sequence>
<dbReference type="FunFam" id="3.20.20.70:FF:000016">
    <property type="entry name" value="Triosephosphate isomerase"/>
    <property type="match status" value="1"/>
</dbReference>
<dbReference type="AlphaFoldDB" id="A0A512AUB0"/>
<dbReference type="InterPro" id="IPR000652">
    <property type="entry name" value="Triosephosphate_isomerase"/>
</dbReference>
<dbReference type="GO" id="GO:0019563">
    <property type="term" value="P:glycerol catabolic process"/>
    <property type="evidence" value="ECO:0007669"/>
    <property type="project" value="TreeGrafter"/>
</dbReference>
<dbReference type="InterPro" id="IPR013785">
    <property type="entry name" value="Aldolase_TIM"/>
</dbReference>
<dbReference type="CDD" id="cd00311">
    <property type="entry name" value="TIM"/>
    <property type="match status" value="1"/>
</dbReference>
<keyword evidence="3 7" id="KW-0312">Gluconeogenesis</keyword>
<dbReference type="RefSeq" id="WP_146895482.1">
    <property type="nucleotide sequence ID" value="NZ_BJYS01000005.1"/>
</dbReference>
<feature type="active site" description="Electrophile" evidence="7">
    <location>
        <position position="98"/>
    </location>
</feature>
<feature type="binding site" evidence="7">
    <location>
        <begin position="9"/>
        <end position="11"/>
    </location>
    <ligand>
        <name>substrate</name>
    </ligand>
</feature>
<dbReference type="SUPFAM" id="SSF51351">
    <property type="entry name" value="Triosephosphate isomerase (TIM)"/>
    <property type="match status" value="1"/>
</dbReference>
<evidence type="ECO:0000256" key="7">
    <source>
        <dbReference type="HAMAP-Rule" id="MF_00147"/>
    </source>
</evidence>
<comment type="subunit">
    <text evidence="7 8">Homodimer.</text>
</comment>
<comment type="caution">
    <text evidence="9">The sequence shown here is derived from an EMBL/GenBank/DDBJ whole genome shotgun (WGS) entry which is preliminary data.</text>
</comment>
<dbReference type="Proteomes" id="UP000321532">
    <property type="component" value="Unassembled WGS sequence"/>
</dbReference>
<dbReference type="GO" id="GO:0046166">
    <property type="term" value="P:glyceraldehyde-3-phosphate biosynthetic process"/>
    <property type="evidence" value="ECO:0007669"/>
    <property type="project" value="TreeGrafter"/>
</dbReference>
<comment type="pathway">
    <text evidence="1 7 8">Carbohydrate degradation; glycolysis; D-glyceraldehyde 3-phosphate from glycerone phosphate: step 1/1.</text>
</comment>
<comment type="pathway">
    <text evidence="7 8">Carbohydrate biosynthesis; gluconeogenesis.</text>
</comment>
<proteinExistence type="inferred from homology"/>
<dbReference type="EMBL" id="BJYS01000005">
    <property type="protein sequence ID" value="GEO03299.1"/>
    <property type="molecule type" value="Genomic_DNA"/>
</dbReference>
<evidence type="ECO:0000256" key="5">
    <source>
        <dbReference type="ARBA" id="ARBA00023152"/>
    </source>
</evidence>
<dbReference type="EC" id="5.3.1.1" evidence="7 8"/>
<dbReference type="Gene3D" id="3.20.20.70">
    <property type="entry name" value="Aldolase class I"/>
    <property type="match status" value="1"/>
</dbReference>
<feature type="binding site" evidence="7">
    <location>
        <position position="216"/>
    </location>
    <ligand>
        <name>substrate</name>
    </ligand>
</feature>
<keyword evidence="6 7" id="KW-0413">Isomerase</keyword>
<feature type="binding site" evidence="7">
    <location>
        <begin position="237"/>
        <end position="238"/>
    </location>
    <ligand>
        <name>substrate</name>
    </ligand>
</feature>
<evidence type="ECO:0000256" key="8">
    <source>
        <dbReference type="RuleBase" id="RU363013"/>
    </source>
</evidence>
<dbReference type="GO" id="GO:0005829">
    <property type="term" value="C:cytosol"/>
    <property type="evidence" value="ECO:0007669"/>
    <property type="project" value="TreeGrafter"/>
</dbReference>
<reference evidence="9 10" key="1">
    <citation type="submission" date="2019-07" db="EMBL/GenBank/DDBJ databases">
        <title>Whole genome shotgun sequence of Adhaeribacter aerolatus NBRC 106133.</title>
        <authorList>
            <person name="Hosoyama A."/>
            <person name="Uohara A."/>
            <person name="Ohji S."/>
            <person name="Ichikawa N."/>
        </authorList>
    </citation>
    <scope>NUCLEOTIDE SEQUENCE [LARGE SCALE GENOMIC DNA]</scope>
    <source>
        <strain evidence="9 10">NBRC 106133</strain>
    </source>
</reference>
<comment type="function">
    <text evidence="7">Involved in the gluconeogenesis. Catalyzes stereospecifically the conversion of dihydroxyacetone phosphate (DHAP) to D-glyceraldehyde-3-phosphate (G3P).</text>
</comment>
<dbReference type="UniPathway" id="UPA00109">
    <property type="reaction ID" value="UER00189"/>
</dbReference>
<protein>
    <recommendedName>
        <fullName evidence="7 8">Triosephosphate isomerase</fullName>
        <shortName evidence="7">TIM</shortName>
        <shortName evidence="7">TPI</shortName>
        <ecNumber evidence="7 8">5.3.1.1</ecNumber>
    </recommendedName>
    <alternativeName>
        <fullName evidence="7">Triose-phosphate isomerase</fullName>
    </alternativeName>
</protein>
<dbReference type="GO" id="GO:0006096">
    <property type="term" value="P:glycolytic process"/>
    <property type="evidence" value="ECO:0007669"/>
    <property type="project" value="UniProtKB-UniRule"/>
</dbReference>
<comment type="subcellular location">
    <subcellularLocation>
        <location evidence="7 8">Cytoplasm</location>
    </subcellularLocation>
</comment>
<evidence type="ECO:0000313" key="9">
    <source>
        <dbReference type="EMBL" id="GEO03299.1"/>
    </source>
</evidence>
<dbReference type="InterPro" id="IPR020861">
    <property type="entry name" value="Triosephosphate_isomerase_AS"/>
</dbReference>
<dbReference type="InterPro" id="IPR022896">
    <property type="entry name" value="TrioseP_Isoase_bac/euk"/>
</dbReference>
<name>A0A512AUB0_9BACT</name>
<evidence type="ECO:0000256" key="3">
    <source>
        <dbReference type="ARBA" id="ARBA00022432"/>
    </source>
</evidence>
<feature type="binding site" evidence="7">
    <location>
        <position position="176"/>
    </location>
    <ligand>
        <name>substrate</name>
    </ligand>
</feature>
<gene>
    <name evidence="7 9" type="primary">tpiA</name>
    <name evidence="9" type="ORF">AAE02nite_09630</name>
</gene>
<feature type="active site" description="Proton acceptor" evidence="7">
    <location>
        <position position="170"/>
    </location>
</feature>
<dbReference type="Pfam" id="PF00121">
    <property type="entry name" value="TIM"/>
    <property type="match status" value="1"/>
</dbReference>
<dbReference type="PROSITE" id="PS51440">
    <property type="entry name" value="TIM_2"/>
    <property type="match status" value="1"/>
</dbReference>